<dbReference type="SUPFAM" id="SSF51735">
    <property type="entry name" value="NAD(P)-binding Rossmann-fold domains"/>
    <property type="match status" value="1"/>
</dbReference>
<evidence type="ECO:0000259" key="7">
    <source>
        <dbReference type="SMART" id="SM00859"/>
    </source>
</evidence>
<dbReference type="GO" id="GO:0006526">
    <property type="term" value="P:L-arginine biosynthetic process"/>
    <property type="evidence" value="ECO:0007669"/>
    <property type="project" value="UniProtKB-UniRule"/>
</dbReference>
<dbReference type="RefSeq" id="WP_237383894.1">
    <property type="nucleotide sequence ID" value="NZ_CP071793.1"/>
</dbReference>
<evidence type="ECO:0000256" key="6">
    <source>
        <dbReference type="PROSITE-ProRule" id="PRU10010"/>
    </source>
</evidence>
<evidence type="ECO:0000256" key="2">
    <source>
        <dbReference type="ARBA" id="ARBA00022605"/>
    </source>
</evidence>
<name>A0A8A4TXF6_SULCO</name>
<accession>A0A8A4TXF6</accession>
<comment type="subcellular location">
    <subcellularLocation>
        <location evidence="5">Cytoplasm</location>
    </subcellularLocation>
</comment>
<dbReference type="PROSITE" id="PS01224">
    <property type="entry name" value="ARGC"/>
    <property type="match status" value="1"/>
</dbReference>
<dbReference type="SMART" id="SM00859">
    <property type="entry name" value="Semialdhyde_dh"/>
    <property type="match status" value="1"/>
</dbReference>
<reference evidence="8" key="1">
    <citation type="submission" date="2021-03" db="EMBL/GenBank/DDBJ databases">
        <title>Acanthopleuribacteraceae sp. M133.</title>
        <authorList>
            <person name="Wang G."/>
        </authorList>
    </citation>
    <scope>NUCLEOTIDE SEQUENCE</scope>
    <source>
        <strain evidence="8">M133</strain>
    </source>
</reference>
<keyword evidence="3 5" id="KW-0521">NADP</keyword>
<dbReference type="KEGG" id="scor:J3U87_15195"/>
<comment type="pathway">
    <text evidence="5">Amino-acid biosynthesis; L-arginine biosynthesis; N(2)-acetyl-L-ornithine from L-glutamate: step 3/4.</text>
</comment>
<feature type="active site" evidence="5 6">
    <location>
        <position position="156"/>
    </location>
</feature>
<dbReference type="GO" id="GO:0051287">
    <property type="term" value="F:NAD binding"/>
    <property type="evidence" value="ECO:0007669"/>
    <property type="project" value="InterPro"/>
</dbReference>
<dbReference type="UniPathway" id="UPA00068">
    <property type="reaction ID" value="UER00108"/>
</dbReference>
<dbReference type="GO" id="GO:0070401">
    <property type="term" value="F:NADP+ binding"/>
    <property type="evidence" value="ECO:0007669"/>
    <property type="project" value="InterPro"/>
</dbReference>
<proteinExistence type="inferred from homology"/>
<dbReference type="HAMAP" id="MF_00150">
    <property type="entry name" value="ArgC_type1"/>
    <property type="match status" value="1"/>
</dbReference>
<protein>
    <recommendedName>
        <fullName evidence="5">N-acetyl-gamma-glutamyl-phosphate reductase</fullName>
        <shortName evidence="5">AGPR</shortName>
        <ecNumber evidence="5">1.2.1.38</ecNumber>
    </recommendedName>
    <alternativeName>
        <fullName evidence="5">N-acetyl-glutamate semialdehyde dehydrogenase</fullName>
        <shortName evidence="5">NAGSA dehydrogenase</shortName>
    </alternativeName>
</protein>
<feature type="domain" description="Semialdehyde dehydrogenase NAD-binding" evidence="7">
    <location>
        <begin position="9"/>
        <end position="148"/>
    </location>
</feature>
<evidence type="ECO:0000256" key="1">
    <source>
        <dbReference type="ARBA" id="ARBA00022571"/>
    </source>
</evidence>
<dbReference type="CDD" id="cd17895">
    <property type="entry name" value="AGPR_1_N"/>
    <property type="match status" value="1"/>
</dbReference>
<comment type="similarity">
    <text evidence="5">Belongs to the NAGSA dehydrogenase family. Type 1 subfamily.</text>
</comment>
<dbReference type="InterPro" id="IPR000706">
    <property type="entry name" value="AGPR_type-1"/>
</dbReference>
<comment type="catalytic activity">
    <reaction evidence="5">
        <text>N-acetyl-L-glutamate 5-semialdehyde + phosphate + NADP(+) = N-acetyl-L-glutamyl 5-phosphate + NADPH + H(+)</text>
        <dbReference type="Rhea" id="RHEA:21588"/>
        <dbReference type="ChEBI" id="CHEBI:15378"/>
        <dbReference type="ChEBI" id="CHEBI:29123"/>
        <dbReference type="ChEBI" id="CHEBI:43474"/>
        <dbReference type="ChEBI" id="CHEBI:57783"/>
        <dbReference type="ChEBI" id="CHEBI:57936"/>
        <dbReference type="ChEBI" id="CHEBI:58349"/>
        <dbReference type="EC" id="1.2.1.38"/>
    </reaction>
</comment>
<evidence type="ECO:0000313" key="8">
    <source>
        <dbReference type="EMBL" id="QTD53794.1"/>
    </source>
</evidence>
<dbReference type="Pfam" id="PF22698">
    <property type="entry name" value="Semialdhyde_dhC_1"/>
    <property type="match status" value="1"/>
</dbReference>
<dbReference type="SUPFAM" id="SSF55347">
    <property type="entry name" value="Glyceraldehyde-3-phosphate dehydrogenase-like, C-terminal domain"/>
    <property type="match status" value="1"/>
</dbReference>
<evidence type="ECO:0000256" key="4">
    <source>
        <dbReference type="ARBA" id="ARBA00023002"/>
    </source>
</evidence>
<gene>
    <name evidence="5" type="primary">argC</name>
    <name evidence="8" type="ORF">J3U87_15195</name>
</gene>
<dbReference type="InterPro" id="IPR050085">
    <property type="entry name" value="AGPR"/>
</dbReference>
<dbReference type="InterPro" id="IPR058924">
    <property type="entry name" value="AGPR_dimerisation_dom"/>
</dbReference>
<comment type="function">
    <text evidence="5">Catalyzes the NADPH-dependent reduction of N-acetyl-5-glutamyl phosphate to yield N-acetyl-L-glutamate 5-semialdehyde.</text>
</comment>
<dbReference type="InterPro" id="IPR036291">
    <property type="entry name" value="NAD(P)-bd_dom_sf"/>
</dbReference>
<dbReference type="Pfam" id="PF01118">
    <property type="entry name" value="Semialdhyde_dh"/>
    <property type="match status" value="1"/>
</dbReference>
<dbReference type="NCBIfam" id="TIGR01850">
    <property type="entry name" value="argC"/>
    <property type="match status" value="1"/>
</dbReference>
<dbReference type="EMBL" id="CP071793">
    <property type="protein sequence ID" value="QTD53794.1"/>
    <property type="molecule type" value="Genomic_DNA"/>
</dbReference>
<dbReference type="EC" id="1.2.1.38" evidence="5"/>
<keyword evidence="4 5" id="KW-0560">Oxidoreductase</keyword>
<dbReference type="InterPro" id="IPR023013">
    <property type="entry name" value="AGPR_AS"/>
</dbReference>
<dbReference type="PANTHER" id="PTHR32338:SF10">
    <property type="entry name" value="N-ACETYL-GAMMA-GLUTAMYL-PHOSPHATE REDUCTASE, CHLOROPLASTIC-RELATED"/>
    <property type="match status" value="1"/>
</dbReference>
<keyword evidence="2 5" id="KW-0028">Amino-acid biosynthesis</keyword>
<keyword evidence="1 5" id="KW-0055">Arginine biosynthesis</keyword>
<dbReference type="AlphaFoldDB" id="A0A8A4TXF6"/>
<evidence type="ECO:0000256" key="5">
    <source>
        <dbReference type="HAMAP-Rule" id="MF_00150"/>
    </source>
</evidence>
<dbReference type="GO" id="GO:0003942">
    <property type="term" value="F:N-acetyl-gamma-glutamyl-phosphate reductase activity"/>
    <property type="evidence" value="ECO:0007669"/>
    <property type="project" value="UniProtKB-UniRule"/>
</dbReference>
<organism evidence="8 9">
    <name type="scientific">Sulfidibacter corallicola</name>
    <dbReference type="NCBI Taxonomy" id="2818388"/>
    <lineage>
        <taxon>Bacteria</taxon>
        <taxon>Pseudomonadati</taxon>
        <taxon>Acidobacteriota</taxon>
        <taxon>Holophagae</taxon>
        <taxon>Acanthopleuribacterales</taxon>
        <taxon>Acanthopleuribacteraceae</taxon>
        <taxon>Sulfidibacter</taxon>
    </lineage>
</organism>
<keyword evidence="9" id="KW-1185">Reference proteome</keyword>
<dbReference type="Gene3D" id="3.40.50.720">
    <property type="entry name" value="NAD(P)-binding Rossmann-like Domain"/>
    <property type="match status" value="1"/>
</dbReference>
<keyword evidence="5" id="KW-0963">Cytoplasm</keyword>
<dbReference type="PANTHER" id="PTHR32338">
    <property type="entry name" value="N-ACETYL-GAMMA-GLUTAMYL-PHOSPHATE REDUCTASE, CHLOROPLASTIC-RELATED-RELATED"/>
    <property type="match status" value="1"/>
</dbReference>
<dbReference type="Proteomes" id="UP000663929">
    <property type="component" value="Chromosome"/>
</dbReference>
<evidence type="ECO:0000313" key="9">
    <source>
        <dbReference type="Proteomes" id="UP000663929"/>
    </source>
</evidence>
<sequence length="347" mass="37311">MIQSSKDIDVAVFGATGYSGFELVKLLLNHPRVRLGHATSGSNPDANLNQLHPTTLDLPLCSPQSVPLNEIDLAFLCLPHGAGPGRGQEEAARLARAGVRVIDLGGDYRLREIDHYRRWYQTEHAHADLLGSFVYGLSEFHRTRIADATRVANPGCYPTCTALALYPLAEAGWLTEGSIVINAVSGLSGAGRGLKIPSLFVEANENVTPYHPGQVHRHVPEIMQTLRDMSGAEIPSVVFVPHLAPVNRGILATIHVPLSQGPSMSEIREHYAARYEKEPFVHLLAEGATASLKHTCGTNHTAISLHPCEGGLVVVASIDNLLKGAAGQAVQNMNLMFGLPETEGLPC</sequence>
<dbReference type="InterPro" id="IPR000534">
    <property type="entry name" value="Semialdehyde_DH_NAD-bd"/>
</dbReference>
<dbReference type="GO" id="GO:0005737">
    <property type="term" value="C:cytoplasm"/>
    <property type="evidence" value="ECO:0007669"/>
    <property type="project" value="UniProtKB-SubCell"/>
</dbReference>
<dbReference type="Gene3D" id="3.30.360.10">
    <property type="entry name" value="Dihydrodipicolinate Reductase, domain 2"/>
    <property type="match status" value="1"/>
</dbReference>
<dbReference type="CDD" id="cd23934">
    <property type="entry name" value="AGPR_1_C"/>
    <property type="match status" value="1"/>
</dbReference>
<evidence type="ECO:0000256" key="3">
    <source>
        <dbReference type="ARBA" id="ARBA00022857"/>
    </source>
</evidence>